<sequence length="260" mass="26854">MNFAGKVVFVAGGTSGINFGVAEAFALAGAKVAVLSRSPEKVEAAVAALRQHGAEACGHAADVRQYEAVAAAMADTAARWGAIDVLVSGAAGNFVAPAQQLSANGFKTVIDIDLQGCFNVMRAAFAHLRKPGAAVVNISAPQSWLPTPGQIHVCAAKAGIDQITRTAAMEWGPLGIRVNSIAPGPIADTEGMRRLAPTPESERSWREAVPLRRWGAKQEIAKAVQWLCSEDAAYVTGVLLPVDGGWSLGGSSAMVQALGA</sequence>
<proteinExistence type="inferred from homology"/>
<dbReference type="Proteomes" id="UP000199233">
    <property type="component" value="Unassembled WGS sequence"/>
</dbReference>
<dbReference type="GO" id="GO:0009062">
    <property type="term" value="P:fatty acid catabolic process"/>
    <property type="evidence" value="ECO:0007669"/>
    <property type="project" value="InterPro"/>
</dbReference>
<dbReference type="PANTHER" id="PTHR43296:SF2">
    <property type="entry name" value="PEROXISOMAL 2,4-DIENOYL-COA REDUCTASE [(3E)-ENOYL-COA-PRODUCING]"/>
    <property type="match status" value="1"/>
</dbReference>
<evidence type="ECO:0000313" key="4">
    <source>
        <dbReference type="EMBL" id="SEQ47878.1"/>
    </source>
</evidence>
<dbReference type="EMBL" id="FOFS01000007">
    <property type="protein sequence ID" value="SEQ47878.1"/>
    <property type="molecule type" value="Genomic_DNA"/>
</dbReference>
<dbReference type="InterPro" id="IPR036291">
    <property type="entry name" value="NAD(P)-bd_dom_sf"/>
</dbReference>
<dbReference type="Pfam" id="PF13561">
    <property type="entry name" value="adh_short_C2"/>
    <property type="match status" value="1"/>
</dbReference>
<dbReference type="Gene3D" id="3.40.50.720">
    <property type="entry name" value="NAD(P)-binding Rossmann-like Domain"/>
    <property type="match status" value="1"/>
</dbReference>
<dbReference type="PANTHER" id="PTHR43296">
    <property type="entry name" value="PEROXISOMAL 2,4-DIENOYL-COA REDUCTASE"/>
    <property type="match status" value="1"/>
</dbReference>
<dbReference type="GO" id="GO:0008670">
    <property type="term" value="F:2,4-dienoyl-CoA reductase (NADPH) activity"/>
    <property type="evidence" value="ECO:0007669"/>
    <property type="project" value="InterPro"/>
</dbReference>
<dbReference type="RefSeq" id="WP_093285200.1">
    <property type="nucleotide sequence ID" value="NZ_FOFS01000007.1"/>
</dbReference>
<dbReference type="CDD" id="cd05369">
    <property type="entry name" value="TER_DECR_SDR_a"/>
    <property type="match status" value="1"/>
</dbReference>
<evidence type="ECO:0000313" key="5">
    <source>
        <dbReference type="Proteomes" id="UP000199233"/>
    </source>
</evidence>
<dbReference type="InterPro" id="IPR045017">
    <property type="entry name" value="DECR2-like"/>
</dbReference>
<protein>
    <submittedName>
        <fullName evidence="4">NAD(P)-dependent dehydrogenase, short-chain alcohol dehydrogenase family</fullName>
    </submittedName>
</protein>
<dbReference type="AlphaFoldDB" id="A0A1H9GDL9"/>
<keyword evidence="3" id="KW-0560">Oxidoreductase</keyword>
<organism evidence="4 5">
    <name type="scientific">Solimonas aquatica</name>
    <dbReference type="NCBI Taxonomy" id="489703"/>
    <lineage>
        <taxon>Bacteria</taxon>
        <taxon>Pseudomonadati</taxon>
        <taxon>Pseudomonadota</taxon>
        <taxon>Gammaproteobacteria</taxon>
        <taxon>Nevskiales</taxon>
        <taxon>Nevskiaceae</taxon>
        <taxon>Solimonas</taxon>
    </lineage>
</organism>
<keyword evidence="2" id="KW-0521">NADP</keyword>
<name>A0A1H9GDL9_9GAMM</name>
<dbReference type="InterPro" id="IPR002347">
    <property type="entry name" value="SDR_fam"/>
</dbReference>
<dbReference type="PRINTS" id="PR00081">
    <property type="entry name" value="GDHRDH"/>
</dbReference>
<keyword evidence="5" id="KW-1185">Reference proteome</keyword>
<evidence type="ECO:0000256" key="3">
    <source>
        <dbReference type="ARBA" id="ARBA00023002"/>
    </source>
</evidence>
<evidence type="ECO:0000256" key="2">
    <source>
        <dbReference type="ARBA" id="ARBA00022857"/>
    </source>
</evidence>
<dbReference type="STRING" id="489703.SAMN04488038_10723"/>
<reference evidence="4 5" key="1">
    <citation type="submission" date="2016-10" db="EMBL/GenBank/DDBJ databases">
        <authorList>
            <person name="de Groot N.N."/>
        </authorList>
    </citation>
    <scope>NUCLEOTIDE SEQUENCE [LARGE SCALE GENOMIC DNA]</scope>
    <source>
        <strain evidence="4 5">DSM 25927</strain>
    </source>
</reference>
<gene>
    <name evidence="4" type="ORF">SAMN04488038_10723</name>
</gene>
<accession>A0A1H9GDL9</accession>
<dbReference type="SUPFAM" id="SSF51735">
    <property type="entry name" value="NAD(P)-binding Rossmann-fold domains"/>
    <property type="match status" value="1"/>
</dbReference>
<dbReference type="NCBIfam" id="NF005752">
    <property type="entry name" value="PRK07576.1"/>
    <property type="match status" value="1"/>
</dbReference>
<comment type="similarity">
    <text evidence="1">Belongs to the short-chain dehydrogenases/reductases (SDR) family.</text>
</comment>
<evidence type="ECO:0000256" key="1">
    <source>
        <dbReference type="ARBA" id="ARBA00006484"/>
    </source>
</evidence>
<dbReference type="OrthoDB" id="9814396at2"/>
<dbReference type="FunFam" id="3.40.50.720:FF:000084">
    <property type="entry name" value="Short-chain dehydrogenase reductase"/>
    <property type="match status" value="1"/>
</dbReference>